<dbReference type="STRING" id="630515.SAMN04489812_3338"/>
<evidence type="ECO:0000259" key="4">
    <source>
        <dbReference type="PROSITE" id="PS50075"/>
    </source>
</evidence>
<dbReference type="PROSITE" id="PS50075">
    <property type="entry name" value="CARRIER"/>
    <property type="match status" value="1"/>
</dbReference>
<dbReference type="OrthoDB" id="2085352at2"/>
<feature type="region of interest" description="Disordered" evidence="3">
    <location>
        <begin position="158"/>
        <end position="213"/>
    </location>
</feature>
<dbReference type="PANTHER" id="PTHR44845">
    <property type="entry name" value="CARRIER DOMAIN-CONTAINING PROTEIN"/>
    <property type="match status" value="1"/>
</dbReference>
<dbReference type="AlphaFoldDB" id="A0A1H1VSV6"/>
<evidence type="ECO:0000313" key="5">
    <source>
        <dbReference type="EMBL" id="SDS87843.1"/>
    </source>
</evidence>
<dbReference type="InterPro" id="IPR042099">
    <property type="entry name" value="ANL_N_sf"/>
</dbReference>
<dbReference type="Gene3D" id="1.10.1200.10">
    <property type="entry name" value="ACP-like"/>
    <property type="match status" value="1"/>
</dbReference>
<reference evidence="5 6" key="1">
    <citation type="submission" date="2016-10" db="EMBL/GenBank/DDBJ databases">
        <authorList>
            <person name="de Groot N.N."/>
        </authorList>
    </citation>
    <scope>NUCLEOTIDE SEQUENCE [LARGE SCALE GENOMIC DNA]</scope>
    <source>
        <strain evidence="5 6">DSM 21800</strain>
    </source>
</reference>
<protein>
    <submittedName>
        <fullName evidence="5">Acyl-CoA synthetase (AMP-forming)/AMP-acid ligase II</fullName>
    </submittedName>
</protein>
<dbReference type="EMBL" id="LT629772">
    <property type="protein sequence ID" value="SDS87843.1"/>
    <property type="molecule type" value="Genomic_DNA"/>
</dbReference>
<feature type="domain" description="Carrier" evidence="4">
    <location>
        <begin position="831"/>
        <end position="907"/>
    </location>
</feature>
<dbReference type="Proteomes" id="UP000199103">
    <property type="component" value="Chromosome I"/>
</dbReference>
<evidence type="ECO:0000256" key="2">
    <source>
        <dbReference type="ARBA" id="ARBA00022553"/>
    </source>
</evidence>
<feature type="compositionally biased region" description="Basic and acidic residues" evidence="3">
    <location>
        <begin position="164"/>
        <end position="175"/>
    </location>
</feature>
<dbReference type="InterPro" id="IPR036736">
    <property type="entry name" value="ACP-like_sf"/>
</dbReference>
<evidence type="ECO:0000256" key="3">
    <source>
        <dbReference type="SAM" id="MobiDB-lite"/>
    </source>
</evidence>
<dbReference type="SUPFAM" id="SSF47336">
    <property type="entry name" value="ACP-like"/>
    <property type="match status" value="1"/>
</dbReference>
<dbReference type="Pfam" id="PF00550">
    <property type="entry name" value="PP-binding"/>
    <property type="match status" value="1"/>
</dbReference>
<name>A0A1H1VSV6_9ACTN</name>
<dbReference type="SUPFAM" id="SSF56801">
    <property type="entry name" value="Acetyl-CoA synthetase-like"/>
    <property type="match status" value="1"/>
</dbReference>
<dbReference type="GO" id="GO:0016874">
    <property type="term" value="F:ligase activity"/>
    <property type="evidence" value="ECO:0007669"/>
    <property type="project" value="UniProtKB-KW"/>
</dbReference>
<dbReference type="InterPro" id="IPR009081">
    <property type="entry name" value="PP-bd_ACP"/>
</dbReference>
<keyword evidence="6" id="KW-1185">Reference proteome</keyword>
<sequence>MTPSVALLQAASRRAAASRRTRYAPRPATASVHLPPNAEAQWEAGRVHRLRLHIPGVDRRRFRRALHHVAHAVEALQFAVRVTDGRCEFVSAPEPVVEVAEAAELMVADDQHPVRYAHLTAGDVERDVEQIELSIGAHLIDRSCWAAILRLLETAYNTDGPVDDAERPGLRYGDHCHRRSAPDASPASGTSVADRGSVASTTQPPSPGDQPLVRAHAASPYGVLVTPVSGPGEYSDPAPQAIRALRSCGWNSDTVSVGGWSTGESGMIGASAEFRVTGHLVDDHARADDLAPIADRADSADHRAAIAGPRCDLTVSTLDLPLLRFGTAEADVVVLPSGTGIIDICLMRCGEQQQLVVGGPETLLSGYSRLLVDELSGTRTAAAATIPSVSRPPNVSIGDVCDLSAPGVQTVARALSAEIIGTAVRRRTAELRAAGAGPGIAVTIELPPGPELVANLFAAVHCEASVLLLDPDDPPDWRDALRSETAAVRVDQANRVTPPDAPVTAQTPGLRIALSATPGRRTIAIIDWHQLGIAAATLSELWSVAGEPIVLNTPVAGEDFVVRCLAAAAADVGVLIPRDEAELVDLVGAAGSSCVELHPGQAARLPLARFAPRVWSARSCVHRGAPSTAARSVTRWWVAEAPESVCVGAGDELYPLTPGFRIVGTDDLPLPSGAVGELRVPTGTGTGYCRDPRRTADRLRPRPGGGRELRTGVIAVRTDDGFRVVEPDHDRTVVEGRTILLDPLRAAVGVGVVGVHVPDLLGGIGTGSDEAERCWAVVLDPPAPPALQDLPAPLRNPWLVCDPRAADLPPVAARALVAQAIGRTATGTPSEPATTPTERAVAEQALLPVLGMSVGRDDNLFALGVTSLQLVRISLQVRESMGADVPLGRLFGDPTLRTLAAVVDEHRAGSASVTPDSGPENHRADSLAAAMDLLDEVDSTASNEGDD</sequence>
<dbReference type="RefSeq" id="WP_157683516.1">
    <property type="nucleotide sequence ID" value="NZ_LT629772.1"/>
</dbReference>
<dbReference type="Gene3D" id="3.40.50.12780">
    <property type="entry name" value="N-terminal domain of ligase-like"/>
    <property type="match status" value="1"/>
</dbReference>
<keyword evidence="5" id="KW-0436">Ligase</keyword>
<keyword evidence="2" id="KW-0597">Phosphoprotein</keyword>
<accession>A0A1H1VSV6</accession>
<dbReference type="PANTHER" id="PTHR44845:SF6">
    <property type="entry name" value="BETA-ALANINE-ACTIVATING ENZYME"/>
    <property type="match status" value="1"/>
</dbReference>
<feature type="region of interest" description="Disordered" evidence="3">
    <location>
        <begin position="682"/>
        <end position="708"/>
    </location>
</feature>
<feature type="compositionally biased region" description="Basic and acidic residues" evidence="3">
    <location>
        <begin position="690"/>
        <end position="708"/>
    </location>
</feature>
<gene>
    <name evidence="5" type="ORF">SAMN04489812_3338</name>
</gene>
<evidence type="ECO:0000313" key="6">
    <source>
        <dbReference type="Proteomes" id="UP000199103"/>
    </source>
</evidence>
<organism evidence="5 6">
    <name type="scientific">Microlunatus soli</name>
    <dbReference type="NCBI Taxonomy" id="630515"/>
    <lineage>
        <taxon>Bacteria</taxon>
        <taxon>Bacillati</taxon>
        <taxon>Actinomycetota</taxon>
        <taxon>Actinomycetes</taxon>
        <taxon>Propionibacteriales</taxon>
        <taxon>Propionibacteriaceae</taxon>
        <taxon>Microlunatus</taxon>
    </lineage>
</organism>
<proteinExistence type="predicted"/>
<keyword evidence="1" id="KW-0596">Phosphopantetheine</keyword>
<evidence type="ECO:0000256" key="1">
    <source>
        <dbReference type="ARBA" id="ARBA00022450"/>
    </source>
</evidence>